<dbReference type="PANTHER" id="PTHR46211">
    <property type="entry name" value="GLYCEROPHOSPHORYL DIESTER PHOSPHODIESTERASE"/>
    <property type="match status" value="1"/>
</dbReference>
<feature type="transmembrane region" description="Helical" evidence="2">
    <location>
        <begin position="12"/>
        <end position="30"/>
    </location>
</feature>
<sequence>MGSIGRIAKAGEALVGAGFAAAALGIWAVAPRSEAMRKLQGASGVPGAYFAHRGLHDAGSGIAPDRAKADRDQRDYIALAEQLTSQARHSNHSAVAPDAVTQNIAATQAGGRPAALAPENSLAAFAAAAQIGYGIELDVHLTRDGQVVVVHDDDLQRVAGDPRKVSDLTYEELQTIPLSRAADAPYTPGEGEEQTQVSGSPARTHHGRHARRAAAQPELMHVPLLTDVLRLVAGRVPLIVEYKMGAKLERELMEKTDALLAAYTGPYVIESFNPLAVAWYRQHRPGVCRGQLASPYHGPVRSGGSWWRRWRVRSCLTGWGGPISWLTSGTAGSLSPSGSTGLSGAFP</sequence>
<evidence type="ECO:0000256" key="2">
    <source>
        <dbReference type="SAM" id="Phobius"/>
    </source>
</evidence>
<dbReference type="SUPFAM" id="SSF51695">
    <property type="entry name" value="PLC-like phosphodiesterases"/>
    <property type="match status" value="1"/>
</dbReference>
<gene>
    <name evidence="4" type="ORF">KIM372_16980</name>
</gene>
<dbReference type="EMBL" id="AP026798">
    <property type="protein sequence ID" value="BDR53791.1"/>
    <property type="molecule type" value="Genomic_DNA"/>
</dbReference>
<organism evidence="4 5">
    <name type="scientific">Bombiscardovia nodaiensis</name>
    <dbReference type="NCBI Taxonomy" id="2932181"/>
    <lineage>
        <taxon>Bacteria</taxon>
        <taxon>Bacillati</taxon>
        <taxon>Actinomycetota</taxon>
        <taxon>Actinomycetes</taxon>
        <taxon>Bifidobacteriales</taxon>
        <taxon>Bifidobacteriaceae</taxon>
        <taxon>Bombiscardovia</taxon>
    </lineage>
</organism>
<dbReference type="InterPro" id="IPR017946">
    <property type="entry name" value="PLC-like_Pdiesterase_TIM-brl"/>
</dbReference>
<evidence type="ECO:0000313" key="5">
    <source>
        <dbReference type="Proteomes" id="UP001321766"/>
    </source>
</evidence>
<proteinExistence type="predicted"/>
<keyword evidence="2" id="KW-1133">Transmembrane helix</keyword>
<evidence type="ECO:0000256" key="1">
    <source>
        <dbReference type="SAM" id="MobiDB-lite"/>
    </source>
</evidence>
<feature type="domain" description="GP-PDE" evidence="3">
    <location>
        <begin position="105"/>
        <end position="347"/>
    </location>
</feature>
<keyword evidence="2" id="KW-0812">Transmembrane</keyword>
<keyword evidence="5" id="KW-1185">Reference proteome</keyword>
<dbReference type="PROSITE" id="PS51704">
    <property type="entry name" value="GP_PDE"/>
    <property type="match status" value="1"/>
</dbReference>
<feature type="region of interest" description="Disordered" evidence="1">
    <location>
        <begin position="179"/>
        <end position="213"/>
    </location>
</feature>
<dbReference type="Gene3D" id="3.20.20.190">
    <property type="entry name" value="Phosphatidylinositol (PI) phosphodiesterase"/>
    <property type="match status" value="1"/>
</dbReference>
<dbReference type="InterPro" id="IPR030395">
    <property type="entry name" value="GP_PDE_dom"/>
</dbReference>
<dbReference type="Pfam" id="PF03009">
    <property type="entry name" value="GDPD"/>
    <property type="match status" value="1"/>
</dbReference>
<feature type="compositionally biased region" description="Basic residues" evidence="1">
    <location>
        <begin position="203"/>
        <end position="212"/>
    </location>
</feature>
<name>A0ABN6SF16_9BIFI</name>
<protein>
    <recommendedName>
        <fullName evidence="3">GP-PDE domain-containing protein</fullName>
    </recommendedName>
</protein>
<dbReference type="PANTHER" id="PTHR46211:SF1">
    <property type="entry name" value="GLYCEROPHOSPHODIESTER PHOSPHODIESTERASE, CYTOPLASMIC"/>
    <property type="match status" value="1"/>
</dbReference>
<evidence type="ECO:0000313" key="4">
    <source>
        <dbReference type="EMBL" id="BDR53791.1"/>
    </source>
</evidence>
<dbReference type="Proteomes" id="UP001321766">
    <property type="component" value="Chromosome"/>
</dbReference>
<evidence type="ECO:0000259" key="3">
    <source>
        <dbReference type="PROSITE" id="PS51704"/>
    </source>
</evidence>
<reference evidence="4 5" key="1">
    <citation type="journal article" date="2023" name="Microbiol. Spectr.">
        <title>Symbiosis of Carpenter Bees with Uncharacterized Lactic Acid Bacteria Showing NAD Auxotrophy.</title>
        <authorList>
            <person name="Kawasaki S."/>
            <person name="Ozawa K."/>
            <person name="Mori T."/>
            <person name="Yamamoto A."/>
            <person name="Ito M."/>
            <person name="Ohkuma M."/>
            <person name="Sakamoto M."/>
            <person name="Matsutani M."/>
        </authorList>
    </citation>
    <scope>NUCLEOTIDE SEQUENCE [LARGE SCALE GENOMIC DNA]</scope>
    <source>
        <strain evidence="4 5">Kim37-2</strain>
    </source>
</reference>
<keyword evidence="2" id="KW-0472">Membrane</keyword>
<accession>A0ABN6SF16</accession>